<dbReference type="Proteomes" id="UP000054558">
    <property type="component" value="Unassembled WGS sequence"/>
</dbReference>
<dbReference type="EMBL" id="DF237112">
    <property type="protein sequence ID" value="GAQ83816.1"/>
    <property type="molecule type" value="Genomic_DNA"/>
</dbReference>
<proteinExistence type="predicted"/>
<reference evidence="1 2" key="1">
    <citation type="journal article" date="2014" name="Nat. Commun.">
        <title>Klebsormidium flaccidum genome reveals primary factors for plant terrestrial adaptation.</title>
        <authorList>
            <person name="Hori K."/>
            <person name="Maruyama F."/>
            <person name="Fujisawa T."/>
            <person name="Togashi T."/>
            <person name="Yamamoto N."/>
            <person name="Seo M."/>
            <person name="Sato S."/>
            <person name="Yamada T."/>
            <person name="Mori H."/>
            <person name="Tajima N."/>
            <person name="Moriyama T."/>
            <person name="Ikeuchi M."/>
            <person name="Watanabe M."/>
            <person name="Wada H."/>
            <person name="Kobayashi K."/>
            <person name="Saito M."/>
            <person name="Masuda T."/>
            <person name="Sasaki-Sekimoto Y."/>
            <person name="Mashiguchi K."/>
            <person name="Awai K."/>
            <person name="Shimojima M."/>
            <person name="Masuda S."/>
            <person name="Iwai M."/>
            <person name="Nobusawa T."/>
            <person name="Narise T."/>
            <person name="Kondo S."/>
            <person name="Saito H."/>
            <person name="Sato R."/>
            <person name="Murakawa M."/>
            <person name="Ihara Y."/>
            <person name="Oshima-Yamada Y."/>
            <person name="Ohtaka K."/>
            <person name="Satoh M."/>
            <person name="Sonobe K."/>
            <person name="Ishii M."/>
            <person name="Ohtani R."/>
            <person name="Kanamori-Sato M."/>
            <person name="Honoki R."/>
            <person name="Miyazaki D."/>
            <person name="Mochizuki H."/>
            <person name="Umetsu J."/>
            <person name="Higashi K."/>
            <person name="Shibata D."/>
            <person name="Kamiya Y."/>
            <person name="Sato N."/>
            <person name="Nakamura Y."/>
            <person name="Tabata S."/>
            <person name="Ida S."/>
            <person name="Kurokawa K."/>
            <person name="Ohta H."/>
        </authorList>
    </citation>
    <scope>NUCLEOTIDE SEQUENCE [LARGE SCALE GENOMIC DNA]</scope>
    <source>
        <strain evidence="1 2">NIES-2285</strain>
    </source>
</reference>
<dbReference type="OrthoDB" id="2436248at2759"/>
<keyword evidence="2" id="KW-1185">Reference proteome</keyword>
<evidence type="ECO:0000313" key="1">
    <source>
        <dbReference type="EMBL" id="GAQ83816.1"/>
    </source>
</evidence>
<dbReference type="Gene3D" id="1.10.510.10">
    <property type="entry name" value="Transferase(Phosphotransferase) domain 1"/>
    <property type="match status" value="1"/>
</dbReference>
<evidence type="ECO:0000313" key="2">
    <source>
        <dbReference type="Proteomes" id="UP000054558"/>
    </source>
</evidence>
<accession>A0A1Y1I536</accession>
<name>A0A1Y1I536_KLENI</name>
<evidence type="ECO:0008006" key="3">
    <source>
        <dbReference type="Google" id="ProtNLM"/>
    </source>
</evidence>
<organism evidence="1 2">
    <name type="scientific">Klebsormidium nitens</name>
    <name type="common">Green alga</name>
    <name type="synonym">Ulothrix nitens</name>
    <dbReference type="NCBI Taxonomy" id="105231"/>
    <lineage>
        <taxon>Eukaryota</taxon>
        <taxon>Viridiplantae</taxon>
        <taxon>Streptophyta</taxon>
        <taxon>Klebsormidiophyceae</taxon>
        <taxon>Klebsormidiales</taxon>
        <taxon>Klebsormidiaceae</taxon>
        <taxon>Klebsormidium</taxon>
    </lineage>
</organism>
<dbReference type="AlphaFoldDB" id="A0A1Y1I536"/>
<protein>
    <recommendedName>
        <fullName evidence="3">Protein kinase domain-containing protein</fullName>
    </recommendedName>
</protein>
<dbReference type="SUPFAM" id="SSF56112">
    <property type="entry name" value="Protein kinase-like (PK-like)"/>
    <property type="match status" value="1"/>
</dbReference>
<dbReference type="OMA" id="ESGHIMR"/>
<sequence>MLFDPLAQISEKIEDALKLGLEYNKNVQTKETFSIPHIANTRPDGTAVAKYALLLAGEEKPEDGTLQEALADLKAKFREPFSKLHYGVLPYIICYTASGKQVQFYSLQLDAITGVIHYNTPEGRAKVLHVVTNLYRLLLKMKETLPEPGGLALFEKVKRPSGAVVEAGFYSVKKTIRGAASFFETAGTSAEHVKAAYQVAKTTRFLVQAAQGPVVHRDVYLVEGKPLGCPAVVKSEEDVRRLVHDLLHGLDKLHTANICHRDIQQPNVISCLDASNSLARYILIDLESAAPAGASLPAVHYDAWEDETLVGGRYVAESDLYQLAKMVQITARSGAVELSEDARALLKELRGKQRSASSLLQENWVSCKCGQGLAV</sequence>
<gene>
    <name evidence="1" type="ORF">KFL_001630140</name>
</gene>
<dbReference type="InterPro" id="IPR011009">
    <property type="entry name" value="Kinase-like_dom_sf"/>
</dbReference>